<evidence type="ECO:0000256" key="2">
    <source>
        <dbReference type="ARBA" id="ARBA00022448"/>
    </source>
</evidence>
<evidence type="ECO:0000256" key="3">
    <source>
        <dbReference type="ARBA" id="ARBA00022692"/>
    </source>
</evidence>
<evidence type="ECO:0000256" key="6">
    <source>
        <dbReference type="ARBA" id="ARBA00022989"/>
    </source>
</evidence>
<comment type="subcellular location">
    <subcellularLocation>
        <location evidence="1">Membrane</location>
        <topology evidence="1">Multi-pass membrane protein</topology>
    </subcellularLocation>
</comment>
<dbReference type="PANTHER" id="PTHR48041:SF119">
    <property type="entry name" value="ROA1P"/>
    <property type="match status" value="1"/>
</dbReference>
<evidence type="ECO:0000259" key="9">
    <source>
        <dbReference type="PROSITE" id="PS50893"/>
    </source>
</evidence>
<gene>
    <name evidence="10" type="ORF">LTR84_007179</name>
</gene>
<sequence length="735" mass="81378">MACGFFINIADISIWLRWTKWTAYVYYAFGALCYNEFAGQFYNCPAIDESPTSAACTQYNGDFVLQSLKIPRNWLWKPILAMVLFAIFFTTLSVLVLHLKHEDTKVSKPFVKDQNHPEERVHLRNTRTAPKRETTVTLQQVSLGLKKKHLFRKASPQPIISNISAVFKAGSVNVIMGPSGSGKTSLLNYMAGRSHGDPRNQYDIAGSMLINDATVTKSVIQSASAYVPQDNSGMLPFLTVRETLLHAAYMRLPHHQSKTQHVERAETLMAALGLKNCADVVVGNELLRGISGGEKRRLSVAIQILADPLILFLDEPTSGLDTSTASSIIDLLHRLATEGRTVIMSIHQPQSRWLTKFATTLLLTKDGQVAYSGDTNSMRDHFLQIGYDCPDCQNPADFAMDVVTYDLQPHHARSNIEKEQSVPANAALFDDHSCRPLVCTANTSIVQAAQLGEIQRDQLPFGASLALLLRRACLNLTRQPVLAIGRVSQILGLAVVLTCFVAPLRNDYSSVQSRMGYILQITSLFFVGMLNAIAIYPAERDLFYREHYDGLYSVEAFLVSYTILELSSELIGAILFSLLTVLVGGLPRTPGLVFIVALNALCASSCGESLGIILMTFFTHTGFAVTVSCILMSVSMHLTGVIAINIPDFLMVVNYISPLRWMLGNLAPHSLHGVNFTCKLFQQQANGTCPIENGQQVLDLYNLDVNAPRYLFILLGVTVCYRLLAYIVLKVRRIR</sequence>
<dbReference type="EMBL" id="JAVRRD010000028">
    <property type="protein sequence ID" value="KAK5046825.1"/>
    <property type="molecule type" value="Genomic_DNA"/>
</dbReference>
<dbReference type="Gene3D" id="3.40.50.300">
    <property type="entry name" value="P-loop containing nucleotide triphosphate hydrolases"/>
    <property type="match status" value="1"/>
</dbReference>
<dbReference type="GO" id="GO:0016887">
    <property type="term" value="F:ATP hydrolysis activity"/>
    <property type="evidence" value="ECO:0007669"/>
    <property type="project" value="InterPro"/>
</dbReference>
<keyword evidence="3 8" id="KW-0812">Transmembrane</keyword>
<dbReference type="Proteomes" id="UP001358417">
    <property type="component" value="Unassembled WGS sequence"/>
</dbReference>
<name>A0AAV9MYX6_9EURO</name>
<keyword evidence="4" id="KW-0547">Nucleotide-binding</keyword>
<keyword evidence="6 8" id="KW-1133">Transmembrane helix</keyword>
<feature type="transmembrane region" description="Helical" evidence="8">
    <location>
        <begin position="558"/>
        <end position="582"/>
    </location>
</feature>
<feature type="transmembrane region" description="Helical" evidence="8">
    <location>
        <begin position="483"/>
        <end position="504"/>
    </location>
</feature>
<evidence type="ECO:0000313" key="11">
    <source>
        <dbReference type="Proteomes" id="UP001358417"/>
    </source>
</evidence>
<dbReference type="InterPro" id="IPR017871">
    <property type="entry name" value="ABC_transporter-like_CS"/>
</dbReference>
<dbReference type="GO" id="GO:0005524">
    <property type="term" value="F:ATP binding"/>
    <property type="evidence" value="ECO:0007669"/>
    <property type="project" value="UniProtKB-KW"/>
</dbReference>
<dbReference type="InterPro" id="IPR043926">
    <property type="entry name" value="ABCG_dom"/>
</dbReference>
<feature type="domain" description="ABC transporter" evidence="9">
    <location>
        <begin position="145"/>
        <end position="391"/>
    </location>
</feature>
<comment type="caution">
    <text evidence="10">The sequence shown here is derived from an EMBL/GenBank/DDBJ whole genome shotgun (WGS) entry which is preliminary data.</text>
</comment>
<dbReference type="AlphaFoldDB" id="A0AAV9MYX6"/>
<evidence type="ECO:0000256" key="1">
    <source>
        <dbReference type="ARBA" id="ARBA00004141"/>
    </source>
</evidence>
<evidence type="ECO:0000256" key="5">
    <source>
        <dbReference type="ARBA" id="ARBA00022840"/>
    </source>
</evidence>
<dbReference type="SUPFAM" id="SSF52540">
    <property type="entry name" value="P-loop containing nucleoside triphosphate hydrolases"/>
    <property type="match status" value="1"/>
</dbReference>
<dbReference type="PANTHER" id="PTHR48041">
    <property type="entry name" value="ABC TRANSPORTER G FAMILY MEMBER 28"/>
    <property type="match status" value="1"/>
</dbReference>
<dbReference type="InterPro" id="IPR003593">
    <property type="entry name" value="AAA+_ATPase"/>
</dbReference>
<keyword evidence="5" id="KW-0067">ATP-binding</keyword>
<dbReference type="GeneID" id="89975345"/>
<evidence type="ECO:0000256" key="7">
    <source>
        <dbReference type="ARBA" id="ARBA00023136"/>
    </source>
</evidence>
<feature type="transmembrane region" description="Helical" evidence="8">
    <location>
        <begin position="589"/>
        <end position="606"/>
    </location>
</feature>
<dbReference type="InterPro" id="IPR027417">
    <property type="entry name" value="P-loop_NTPase"/>
</dbReference>
<evidence type="ECO:0000313" key="10">
    <source>
        <dbReference type="EMBL" id="KAK5046825.1"/>
    </source>
</evidence>
<accession>A0AAV9MYX6</accession>
<feature type="transmembrane region" description="Helical" evidence="8">
    <location>
        <begin position="710"/>
        <end position="729"/>
    </location>
</feature>
<keyword evidence="7 8" id="KW-0472">Membrane</keyword>
<keyword evidence="11" id="KW-1185">Reference proteome</keyword>
<keyword evidence="2" id="KW-0813">Transport</keyword>
<dbReference type="Pfam" id="PF19055">
    <property type="entry name" value="ABC2_membrane_7"/>
    <property type="match status" value="1"/>
</dbReference>
<dbReference type="Pfam" id="PF00005">
    <property type="entry name" value="ABC_tran"/>
    <property type="match status" value="1"/>
</dbReference>
<reference evidence="10 11" key="1">
    <citation type="submission" date="2023-08" db="EMBL/GenBank/DDBJ databases">
        <title>Black Yeasts Isolated from many extreme environments.</title>
        <authorList>
            <person name="Coleine C."/>
            <person name="Stajich J.E."/>
            <person name="Selbmann L."/>
        </authorList>
    </citation>
    <scope>NUCLEOTIDE SEQUENCE [LARGE SCALE GENOMIC DNA]</scope>
    <source>
        <strain evidence="10 11">CCFEE 5792</strain>
    </source>
</reference>
<evidence type="ECO:0000256" key="8">
    <source>
        <dbReference type="SAM" id="Phobius"/>
    </source>
</evidence>
<protein>
    <recommendedName>
        <fullName evidence="9">ABC transporter domain-containing protein</fullName>
    </recommendedName>
</protein>
<proteinExistence type="predicted"/>
<feature type="transmembrane region" description="Helical" evidence="8">
    <location>
        <begin position="79"/>
        <end position="99"/>
    </location>
</feature>
<evidence type="ECO:0000256" key="4">
    <source>
        <dbReference type="ARBA" id="ARBA00022741"/>
    </source>
</evidence>
<dbReference type="InterPro" id="IPR050352">
    <property type="entry name" value="ABCG_transporters"/>
</dbReference>
<dbReference type="PROSITE" id="PS00211">
    <property type="entry name" value="ABC_TRANSPORTER_1"/>
    <property type="match status" value="1"/>
</dbReference>
<dbReference type="SMART" id="SM00382">
    <property type="entry name" value="AAA"/>
    <property type="match status" value="1"/>
</dbReference>
<dbReference type="InterPro" id="IPR003439">
    <property type="entry name" value="ABC_transporter-like_ATP-bd"/>
</dbReference>
<organism evidence="10 11">
    <name type="scientific">Exophiala bonariae</name>
    <dbReference type="NCBI Taxonomy" id="1690606"/>
    <lineage>
        <taxon>Eukaryota</taxon>
        <taxon>Fungi</taxon>
        <taxon>Dikarya</taxon>
        <taxon>Ascomycota</taxon>
        <taxon>Pezizomycotina</taxon>
        <taxon>Eurotiomycetes</taxon>
        <taxon>Chaetothyriomycetidae</taxon>
        <taxon>Chaetothyriales</taxon>
        <taxon>Herpotrichiellaceae</taxon>
        <taxon>Exophiala</taxon>
    </lineage>
</organism>
<dbReference type="PROSITE" id="PS50893">
    <property type="entry name" value="ABC_TRANSPORTER_2"/>
    <property type="match status" value="1"/>
</dbReference>
<feature type="transmembrane region" description="Helical" evidence="8">
    <location>
        <begin position="516"/>
        <end position="538"/>
    </location>
</feature>
<dbReference type="RefSeq" id="XP_064702398.1">
    <property type="nucleotide sequence ID" value="XM_064850732.1"/>
</dbReference>
<dbReference type="Pfam" id="PF01061">
    <property type="entry name" value="ABC2_membrane"/>
    <property type="match status" value="1"/>
</dbReference>
<dbReference type="GO" id="GO:0140359">
    <property type="term" value="F:ABC-type transporter activity"/>
    <property type="evidence" value="ECO:0007669"/>
    <property type="project" value="InterPro"/>
</dbReference>
<dbReference type="GO" id="GO:0016020">
    <property type="term" value="C:membrane"/>
    <property type="evidence" value="ECO:0007669"/>
    <property type="project" value="UniProtKB-SubCell"/>
</dbReference>
<dbReference type="InterPro" id="IPR013525">
    <property type="entry name" value="ABC2_TM"/>
</dbReference>